<accession>A0A158JDV9</accession>
<dbReference type="EMBL" id="FCON02000040">
    <property type="protein sequence ID" value="SAL67007.1"/>
    <property type="molecule type" value="Genomic_DNA"/>
</dbReference>
<keyword evidence="1" id="KW-0282">Flagellum</keyword>
<proteinExistence type="predicted"/>
<organism evidence="1 2">
    <name type="scientific">Caballeronia choica</name>
    <dbReference type="NCBI Taxonomy" id="326476"/>
    <lineage>
        <taxon>Bacteria</taxon>
        <taxon>Pseudomonadati</taxon>
        <taxon>Pseudomonadota</taxon>
        <taxon>Betaproteobacteria</taxon>
        <taxon>Burkholderiales</taxon>
        <taxon>Burkholderiaceae</taxon>
        <taxon>Caballeronia</taxon>
    </lineage>
</organism>
<reference evidence="1" key="1">
    <citation type="submission" date="2016-01" db="EMBL/GenBank/DDBJ databases">
        <authorList>
            <person name="Peeters C."/>
        </authorList>
    </citation>
    <scope>NUCLEOTIDE SEQUENCE [LARGE SCALE GENOMIC DNA]</scope>
    <source>
        <strain evidence="1">LMG 22940</strain>
    </source>
</reference>
<evidence type="ECO:0000313" key="2">
    <source>
        <dbReference type="Proteomes" id="UP000054770"/>
    </source>
</evidence>
<evidence type="ECO:0000313" key="1">
    <source>
        <dbReference type="EMBL" id="SAL67007.1"/>
    </source>
</evidence>
<comment type="caution">
    <text evidence="1">The sequence shown here is derived from an EMBL/GenBank/DDBJ whole genome shotgun (WGS) entry which is preliminary data.</text>
</comment>
<keyword evidence="2" id="KW-1185">Reference proteome</keyword>
<dbReference type="RefSeq" id="WP_235028408.1">
    <property type="nucleotide sequence ID" value="NZ_FCON02000040.1"/>
</dbReference>
<dbReference type="AlphaFoldDB" id="A0A158JDV9"/>
<keyword evidence="1" id="KW-0969">Cilium</keyword>
<name>A0A158JDV9_9BURK</name>
<keyword evidence="1" id="KW-0966">Cell projection</keyword>
<protein>
    <submittedName>
        <fullName evidence="1">Flagellar protein FliT</fullName>
    </submittedName>
</protein>
<dbReference type="Proteomes" id="UP000054770">
    <property type="component" value="Unassembled WGS sequence"/>
</dbReference>
<gene>
    <name evidence="1" type="ORF">AWB68_03772</name>
</gene>
<sequence length="99" mass="10557">MSQHDMISQAWDLSQAIEVAAVGGNWPLAARLAETRSPLLTALAAEQSPDALATIRKIQSSIAAVTQAAEIAQTALVANHRRSMERANAAGLYQQASRF</sequence>